<dbReference type="GO" id="GO:0016887">
    <property type="term" value="F:ATP hydrolysis activity"/>
    <property type="evidence" value="ECO:0007669"/>
    <property type="project" value="InterPro"/>
</dbReference>
<feature type="domain" description="ABC transporter" evidence="9">
    <location>
        <begin position="19"/>
        <end position="258"/>
    </location>
</feature>
<dbReference type="eggNOG" id="COG1126">
    <property type="taxonomic scope" value="Bacteria"/>
</dbReference>
<dbReference type="Pfam" id="PF00005">
    <property type="entry name" value="ABC_tran"/>
    <property type="match status" value="1"/>
</dbReference>
<name>I0IDN3_PHYMF</name>
<dbReference type="InterPro" id="IPR003439">
    <property type="entry name" value="ABC_transporter-like_ATP-bd"/>
</dbReference>
<dbReference type="AlphaFoldDB" id="I0IDN3"/>
<evidence type="ECO:0000256" key="7">
    <source>
        <dbReference type="ARBA" id="ARBA00022970"/>
    </source>
</evidence>
<dbReference type="HOGENOM" id="CLU_000604_1_22_0"/>
<dbReference type="EMBL" id="AP012338">
    <property type="protein sequence ID" value="BAM03371.1"/>
    <property type="molecule type" value="Genomic_DNA"/>
</dbReference>
<dbReference type="GO" id="GO:0005524">
    <property type="term" value="F:ATP binding"/>
    <property type="evidence" value="ECO:0007669"/>
    <property type="project" value="UniProtKB-KW"/>
</dbReference>
<dbReference type="GO" id="GO:0015424">
    <property type="term" value="F:ABC-type amino acid transporter activity"/>
    <property type="evidence" value="ECO:0007669"/>
    <property type="project" value="InterPro"/>
</dbReference>
<reference evidence="10 11" key="1">
    <citation type="submission" date="2012-02" db="EMBL/GenBank/DDBJ databases">
        <title>Complete genome sequence of Phycisphaera mikurensis NBRC 102666.</title>
        <authorList>
            <person name="Ankai A."/>
            <person name="Hosoyama A."/>
            <person name="Terui Y."/>
            <person name="Sekine M."/>
            <person name="Fukai R."/>
            <person name="Kato Y."/>
            <person name="Nakamura S."/>
            <person name="Yamada-Narita S."/>
            <person name="Kawakoshi A."/>
            <person name="Fukunaga Y."/>
            <person name="Yamazaki S."/>
            <person name="Fujita N."/>
        </authorList>
    </citation>
    <scope>NUCLEOTIDE SEQUENCE [LARGE SCALE GENOMIC DNA]</scope>
    <source>
        <strain evidence="11">NBRC 102666 / KCTC 22515 / FYK2301M01</strain>
    </source>
</reference>
<evidence type="ECO:0000256" key="2">
    <source>
        <dbReference type="ARBA" id="ARBA00005417"/>
    </source>
</evidence>
<accession>I0IDN3</accession>
<dbReference type="PANTHER" id="PTHR43166:SF9">
    <property type="entry name" value="GLUTAMATE_ASPARTATE IMPORT ATP-BINDING PROTEIN GLTL"/>
    <property type="match status" value="1"/>
</dbReference>
<evidence type="ECO:0000313" key="10">
    <source>
        <dbReference type="EMBL" id="BAM03371.1"/>
    </source>
</evidence>
<keyword evidence="3" id="KW-0813">Transport</keyword>
<organism evidence="10 11">
    <name type="scientific">Phycisphaera mikurensis (strain NBRC 102666 / KCTC 22515 / FYK2301M01)</name>
    <dbReference type="NCBI Taxonomy" id="1142394"/>
    <lineage>
        <taxon>Bacteria</taxon>
        <taxon>Pseudomonadati</taxon>
        <taxon>Planctomycetota</taxon>
        <taxon>Phycisphaerae</taxon>
        <taxon>Phycisphaerales</taxon>
        <taxon>Phycisphaeraceae</taxon>
        <taxon>Phycisphaera</taxon>
    </lineage>
</organism>
<dbReference type="GO" id="GO:0005886">
    <property type="term" value="C:plasma membrane"/>
    <property type="evidence" value="ECO:0007669"/>
    <property type="project" value="UniProtKB-SubCell"/>
</dbReference>
<keyword evidence="4" id="KW-1003">Cell membrane</keyword>
<keyword evidence="7" id="KW-0029">Amino-acid transport</keyword>
<dbReference type="InterPro" id="IPR050086">
    <property type="entry name" value="MetN_ABC_transporter-like"/>
</dbReference>
<evidence type="ECO:0000256" key="8">
    <source>
        <dbReference type="ARBA" id="ARBA00023136"/>
    </source>
</evidence>
<dbReference type="PANTHER" id="PTHR43166">
    <property type="entry name" value="AMINO ACID IMPORT ATP-BINDING PROTEIN"/>
    <property type="match status" value="1"/>
</dbReference>
<dbReference type="PIRSF" id="PIRSF039085">
    <property type="entry name" value="ABC_ATPase_HisP"/>
    <property type="match status" value="1"/>
</dbReference>
<dbReference type="PROSITE" id="PS00211">
    <property type="entry name" value="ABC_TRANSPORTER_1"/>
    <property type="match status" value="1"/>
</dbReference>
<evidence type="ECO:0000256" key="3">
    <source>
        <dbReference type="ARBA" id="ARBA00022448"/>
    </source>
</evidence>
<comment type="similarity">
    <text evidence="2">Belongs to the ABC transporter superfamily.</text>
</comment>
<dbReference type="SUPFAM" id="SSF52540">
    <property type="entry name" value="P-loop containing nucleoside triphosphate hydrolases"/>
    <property type="match status" value="1"/>
</dbReference>
<proteinExistence type="inferred from homology"/>
<evidence type="ECO:0000256" key="6">
    <source>
        <dbReference type="ARBA" id="ARBA00022840"/>
    </source>
</evidence>
<dbReference type="InterPro" id="IPR017871">
    <property type="entry name" value="ABC_transporter-like_CS"/>
</dbReference>
<evidence type="ECO:0000313" key="11">
    <source>
        <dbReference type="Proteomes" id="UP000007881"/>
    </source>
</evidence>
<evidence type="ECO:0000256" key="4">
    <source>
        <dbReference type="ARBA" id="ARBA00022475"/>
    </source>
</evidence>
<comment type="subcellular location">
    <subcellularLocation>
        <location evidence="1">Cell membrane</location>
        <topology evidence="1">Peripheral membrane protein</topology>
    </subcellularLocation>
</comment>
<dbReference type="Proteomes" id="UP000007881">
    <property type="component" value="Chromosome"/>
</dbReference>
<keyword evidence="11" id="KW-1185">Reference proteome</keyword>
<protein>
    <submittedName>
        <fullName evidence="10">Amino acid ABC transporter ATP-binding protein</fullName>
    </submittedName>
</protein>
<dbReference type="InterPro" id="IPR003593">
    <property type="entry name" value="AAA+_ATPase"/>
</dbReference>
<evidence type="ECO:0000256" key="1">
    <source>
        <dbReference type="ARBA" id="ARBA00004202"/>
    </source>
</evidence>
<keyword evidence="5" id="KW-0547">Nucleotide-binding</keyword>
<dbReference type="InterPro" id="IPR027417">
    <property type="entry name" value="P-loop_NTPase"/>
</dbReference>
<gene>
    <name evidence="10" type="ordered locus">PSMK_12120</name>
</gene>
<evidence type="ECO:0000256" key="5">
    <source>
        <dbReference type="ARBA" id="ARBA00022741"/>
    </source>
</evidence>
<dbReference type="SMART" id="SM00382">
    <property type="entry name" value="AAA"/>
    <property type="match status" value="1"/>
</dbReference>
<dbReference type="Gene3D" id="3.40.50.300">
    <property type="entry name" value="P-loop containing nucleotide triphosphate hydrolases"/>
    <property type="match status" value="1"/>
</dbReference>
<evidence type="ECO:0000259" key="9">
    <source>
        <dbReference type="PROSITE" id="PS50893"/>
    </source>
</evidence>
<dbReference type="InterPro" id="IPR030679">
    <property type="entry name" value="ABC_ATPase_HisP-typ"/>
</dbReference>
<dbReference type="KEGG" id="phm:PSMK_12120"/>
<sequence>MNRPPSPAADRGPGGDPLIAVRGLTKRFGALEVLRGVDLDVAPGTVNVLLGPSGSGKSTLLRCMNLLETPDAGTIDVAGDRVFCTEKPKASPQKLNGLRRNLGMVFQHFNLFPHLSVRKNITLAPRKIAGAAREQADAEAEALLGRVGLADKADAYPSMLSGGQKQRVAIARALAMRPKALLFDEPTSALDPETVGEVLAVMRELACETTMVVVTHEIAFAAEVADHAVFLDGGVIAEAGPAGAFFASPRTERARAFLGRMTG</sequence>
<dbReference type="PROSITE" id="PS50893">
    <property type="entry name" value="ABC_TRANSPORTER_2"/>
    <property type="match status" value="1"/>
</dbReference>
<dbReference type="STRING" id="1142394.PSMK_12120"/>
<dbReference type="CDD" id="cd03262">
    <property type="entry name" value="ABC_HisP_GlnQ"/>
    <property type="match status" value="1"/>
</dbReference>
<dbReference type="RefSeq" id="WP_014436590.1">
    <property type="nucleotide sequence ID" value="NC_017080.1"/>
</dbReference>
<keyword evidence="6 10" id="KW-0067">ATP-binding</keyword>
<keyword evidence="8" id="KW-0472">Membrane</keyword>